<dbReference type="PANTHER" id="PTHR48200">
    <property type="entry name" value="PROTEIN, PUTATIVE-RELATED"/>
    <property type="match status" value="1"/>
</dbReference>
<gene>
    <name evidence="3" type="ORF">CXB51_006303</name>
</gene>
<dbReference type="AlphaFoldDB" id="A0A8J5YZN9"/>
<protein>
    <recommendedName>
        <fullName evidence="2">DUF7745 domain-containing protein</fullName>
    </recommendedName>
</protein>
<evidence type="ECO:0000313" key="3">
    <source>
        <dbReference type="EMBL" id="KAG8499728.1"/>
    </source>
</evidence>
<feature type="coiled-coil region" evidence="1">
    <location>
        <begin position="363"/>
        <end position="390"/>
    </location>
</feature>
<name>A0A8J5YZN9_9ROSI</name>
<comment type="caution">
    <text evidence="3">The sequence shown here is derived from an EMBL/GenBank/DDBJ whole genome shotgun (WGS) entry which is preliminary data.</text>
</comment>
<organism evidence="3 4">
    <name type="scientific">Gossypium anomalum</name>
    <dbReference type="NCBI Taxonomy" id="47600"/>
    <lineage>
        <taxon>Eukaryota</taxon>
        <taxon>Viridiplantae</taxon>
        <taxon>Streptophyta</taxon>
        <taxon>Embryophyta</taxon>
        <taxon>Tracheophyta</taxon>
        <taxon>Spermatophyta</taxon>
        <taxon>Magnoliopsida</taxon>
        <taxon>eudicotyledons</taxon>
        <taxon>Gunneridae</taxon>
        <taxon>Pentapetalae</taxon>
        <taxon>rosids</taxon>
        <taxon>malvids</taxon>
        <taxon>Malvales</taxon>
        <taxon>Malvaceae</taxon>
        <taxon>Malvoideae</taxon>
        <taxon>Gossypium</taxon>
    </lineage>
</organism>
<reference evidence="3 4" key="1">
    <citation type="journal article" date="2021" name="bioRxiv">
        <title>The Gossypium anomalum genome as a resource for cotton improvement and evolutionary analysis of hybrid incompatibility.</title>
        <authorList>
            <person name="Grover C.E."/>
            <person name="Yuan D."/>
            <person name="Arick M.A."/>
            <person name="Miller E.R."/>
            <person name="Hu G."/>
            <person name="Peterson D.G."/>
            <person name="Wendel J.F."/>
            <person name="Udall J.A."/>
        </authorList>
    </citation>
    <scope>NUCLEOTIDE SEQUENCE [LARGE SCALE GENOMIC DNA]</scope>
    <source>
        <strain evidence="3">JFW-Udall</strain>
        <tissue evidence="3">Leaf</tissue>
    </source>
</reference>
<keyword evidence="4" id="KW-1185">Reference proteome</keyword>
<keyword evidence="1" id="KW-0175">Coiled coil</keyword>
<evidence type="ECO:0000313" key="4">
    <source>
        <dbReference type="Proteomes" id="UP000701853"/>
    </source>
</evidence>
<feature type="domain" description="DUF7745" evidence="2">
    <location>
        <begin position="271"/>
        <end position="359"/>
    </location>
</feature>
<dbReference type="OrthoDB" id="976209at2759"/>
<dbReference type="Proteomes" id="UP000701853">
    <property type="component" value="Chromosome 3"/>
</dbReference>
<dbReference type="EMBL" id="JAHUZN010000003">
    <property type="protein sequence ID" value="KAG8499728.1"/>
    <property type="molecule type" value="Genomic_DNA"/>
</dbReference>
<evidence type="ECO:0000259" key="2">
    <source>
        <dbReference type="Pfam" id="PF24924"/>
    </source>
</evidence>
<sequence length="393" mass="44268">MRGSSPGNRVNVRILGVIERRQREKKGTPALASIGHAPVTRARATLRTTVHGGWGTPMISALTMAPKPEGRPEIAVLDGHERDRRIDGAPVCIDGLDLGSCTDAPRSFQKLLRREGKELGLKTLADNFGCFTFGKVDLVPTIEEYTALIRCPKIQVDRIYSKAANDPAFSKRLMNITGMSEQWVTAIIKQKGGCRCIPWRNLRDLILAHPDVKKRVDVFALSIYGLVIFPKALGHIDEAVSDLFDRLSKGTTPLFLKSGKGHGSRLLRKLLSTETEENIEWRAPWMVPDEILYRCGDFDWVPLLGIWGAIGYAPLLVLRQYRARQFTPPTYGINDNIPTSDQEDPRSMEECMRVIPSEIEIIRQDFKRKSLELEKRIEQLEEEKMQLGLDVDV</sequence>
<dbReference type="PANTHER" id="PTHR48200:SF1">
    <property type="entry name" value="AMINOTRANSFERASE-LIKE PLANT MOBILE DOMAIN-CONTAINING PROTEIN"/>
    <property type="match status" value="1"/>
</dbReference>
<accession>A0A8J5YZN9</accession>
<proteinExistence type="predicted"/>
<feature type="domain" description="DUF7745" evidence="2">
    <location>
        <begin position="129"/>
        <end position="245"/>
    </location>
</feature>
<dbReference type="Pfam" id="PF24924">
    <property type="entry name" value="DUF7745"/>
    <property type="match status" value="2"/>
</dbReference>
<dbReference type="InterPro" id="IPR056647">
    <property type="entry name" value="DUF7745"/>
</dbReference>
<evidence type="ECO:0000256" key="1">
    <source>
        <dbReference type="SAM" id="Coils"/>
    </source>
</evidence>